<feature type="transmembrane region" description="Helical" evidence="1">
    <location>
        <begin position="307"/>
        <end position="329"/>
    </location>
</feature>
<reference evidence="4 5" key="1">
    <citation type="submission" date="2024-05" db="EMBL/GenBank/DDBJ databases">
        <title>A draft genome resource for the thread blight pathogen Marasmius tenuissimus strain MS-2.</title>
        <authorList>
            <person name="Yulfo-Soto G.E."/>
            <person name="Baruah I.K."/>
            <person name="Amoako-Attah I."/>
            <person name="Bukari Y."/>
            <person name="Meinhardt L.W."/>
            <person name="Bailey B.A."/>
            <person name="Cohen S.P."/>
        </authorList>
    </citation>
    <scope>NUCLEOTIDE SEQUENCE [LARGE SCALE GENOMIC DNA]</scope>
    <source>
        <strain evidence="4 5">MS-2</strain>
    </source>
</reference>
<keyword evidence="1" id="KW-1133">Transmembrane helix</keyword>
<proteinExistence type="predicted"/>
<evidence type="ECO:0000259" key="3">
    <source>
        <dbReference type="Pfam" id="PF12955"/>
    </source>
</evidence>
<evidence type="ECO:0000313" key="5">
    <source>
        <dbReference type="Proteomes" id="UP001437256"/>
    </source>
</evidence>
<feature type="domain" description="Vacuolar sorting protein Vps3844 C-terminal" evidence="3">
    <location>
        <begin position="242"/>
        <end position="341"/>
    </location>
</feature>
<dbReference type="InterPro" id="IPR053065">
    <property type="entry name" value="Archenteron_Induction-Rel"/>
</dbReference>
<evidence type="ECO:0000256" key="1">
    <source>
        <dbReference type="SAM" id="Phobius"/>
    </source>
</evidence>
<dbReference type="Pfam" id="PF12955">
    <property type="entry name" value="Vps3844_C"/>
    <property type="match status" value="1"/>
</dbReference>
<organism evidence="4 5">
    <name type="scientific">Marasmius tenuissimus</name>
    <dbReference type="NCBI Taxonomy" id="585030"/>
    <lineage>
        <taxon>Eukaryota</taxon>
        <taxon>Fungi</taxon>
        <taxon>Dikarya</taxon>
        <taxon>Basidiomycota</taxon>
        <taxon>Agaricomycotina</taxon>
        <taxon>Agaricomycetes</taxon>
        <taxon>Agaricomycetidae</taxon>
        <taxon>Agaricales</taxon>
        <taxon>Marasmiineae</taxon>
        <taxon>Marasmiaceae</taxon>
        <taxon>Marasmius</taxon>
    </lineage>
</organism>
<comment type="caution">
    <text evidence="4">The sequence shown here is derived from an EMBL/GenBank/DDBJ whole genome shotgun (WGS) entry which is preliminary data.</text>
</comment>
<sequence length="350" mass="37572">MLLSISSLGLCLSLLQSANAVNVYLWPHSPSFAPKLSPEDASSALSHHLGLEIYESVRDSFKVIYEQESFVAQEQKSALVMTVDEADAEAVLPLSLQPSFKLFIPDSESVESLNSVLSTYLHRASNGYSSIYESLSSKWDATEIRSMFSSIRATGEPVFAALDLSSLSRLRAESGLESDEYKAAVAETAGLLESVVEDGRVQLAVLTHGSHSSFSKRQEDTLQSQAPVRVPPQHPIDSISTCFTTADICNNATSSCSGRGQCVEASKIGKTCFVCACKATTTGKGNAVKTEHWVGESCERKDVSGPFVLFVGTAIVMIVLVLGSVSFLYNVGQESLPPTLTGTAVNARRE</sequence>
<gene>
    <name evidence="4" type="ORF">AAF712_005601</name>
</gene>
<dbReference type="EMBL" id="JBBXMP010000026">
    <property type="protein sequence ID" value="KAL0067373.1"/>
    <property type="molecule type" value="Genomic_DNA"/>
</dbReference>
<keyword evidence="2" id="KW-0732">Signal</keyword>
<dbReference type="Proteomes" id="UP001437256">
    <property type="component" value="Unassembled WGS sequence"/>
</dbReference>
<keyword evidence="1" id="KW-0472">Membrane</keyword>
<dbReference type="PANTHER" id="PTHR36853">
    <property type="entry name" value="EXPRESSED PROTEIN"/>
    <property type="match status" value="1"/>
</dbReference>
<protein>
    <recommendedName>
        <fullName evidence="3">Vacuolar sorting protein Vps3844 C-terminal domain-containing protein</fullName>
    </recommendedName>
</protein>
<dbReference type="InterPro" id="IPR024382">
    <property type="entry name" value="Vps3844_C"/>
</dbReference>
<name>A0ABR3A167_9AGAR</name>
<accession>A0ABR3A167</accession>
<keyword evidence="5" id="KW-1185">Reference proteome</keyword>
<keyword evidence="1" id="KW-0812">Transmembrane</keyword>
<evidence type="ECO:0000313" key="4">
    <source>
        <dbReference type="EMBL" id="KAL0067373.1"/>
    </source>
</evidence>
<dbReference type="PANTHER" id="PTHR36853:SF1">
    <property type="entry name" value="DUF3844 DOMAIN-CONTAINING PROTEIN"/>
    <property type="match status" value="1"/>
</dbReference>
<evidence type="ECO:0000256" key="2">
    <source>
        <dbReference type="SAM" id="SignalP"/>
    </source>
</evidence>
<feature type="chain" id="PRO_5046467153" description="Vacuolar sorting protein Vps3844 C-terminal domain-containing protein" evidence="2">
    <location>
        <begin position="21"/>
        <end position="350"/>
    </location>
</feature>
<feature type="signal peptide" evidence="2">
    <location>
        <begin position="1"/>
        <end position="20"/>
    </location>
</feature>